<dbReference type="EMBL" id="PYHR01000002">
    <property type="protein sequence ID" value="PWD52220.1"/>
    <property type="molecule type" value="Genomic_DNA"/>
</dbReference>
<feature type="transmembrane region" description="Helical" evidence="1">
    <location>
        <begin position="51"/>
        <end position="73"/>
    </location>
</feature>
<dbReference type="Proteomes" id="UP000245166">
    <property type="component" value="Unassembled WGS sequence"/>
</dbReference>
<organism evidence="2 3">
    <name type="scientific">Serinibacter arcticus</name>
    <dbReference type="NCBI Taxonomy" id="1655435"/>
    <lineage>
        <taxon>Bacteria</taxon>
        <taxon>Bacillati</taxon>
        <taxon>Actinomycetota</taxon>
        <taxon>Actinomycetes</taxon>
        <taxon>Micrococcales</taxon>
        <taxon>Beutenbergiaceae</taxon>
        <taxon>Serinibacter</taxon>
    </lineage>
</organism>
<accession>A0A2U1ZZ44</accession>
<proteinExistence type="predicted"/>
<evidence type="ECO:0000313" key="3">
    <source>
        <dbReference type="Proteomes" id="UP000245166"/>
    </source>
</evidence>
<keyword evidence="1" id="KW-0472">Membrane</keyword>
<sequence length="85" mass="9268">MTQTPPPAPTRSGFGALAKKYWLPVLLTALAVVFIVQNTNDIAIHLFNRTVAAPAWLVYTILVVLGIAVGAFAQRRRIKRRVGLG</sequence>
<keyword evidence="1" id="KW-1133">Transmembrane helix</keyword>
<evidence type="ECO:0000313" key="2">
    <source>
        <dbReference type="EMBL" id="PWD52220.1"/>
    </source>
</evidence>
<keyword evidence="3" id="KW-1185">Reference proteome</keyword>
<feature type="transmembrane region" description="Helical" evidence="1">
    <location>
        <begin position="21"/>
        <end position="39"/>
    </location>
</feature>
<dbReference type="AlphaFoldDB" id="A0A2U1ZZ44"/>
<reference evidence="2 3" key="1">
    <citation type="submission" date="2018-03" db="EMBL/GenBank/DDBJ databases">
        <title>Genome assembly of novel Miniimonas species PCH200.</title>
        <authorList>
            <person name="Thakur V."/>
            <person name="Kumar V."/>
            <person name="Singh D."/>
        </authorList>
    </citation>
    <scope>NUCLEOTIDE SEQUENCE [LARGE SCALE GENOMIC DNA]</scope>
    <source>
        <strain evidence="2 3">PCH200</strain>
    </source>
</reference>
<dbReference type="RefSeq" id="WP_109230602.1">
    <property type="nucleotide sequence ID" value="NZ_PYHR01000002.1"/>
</dbReference>
<comment type="caution">
    <text evidence="2">The sequence shown here is derived from an EMBL/GenBank/DDBJ whole genome shotgun (WGS) entry which is preliminary data.</text>
</comment>
<protein>
    <submittedName>
        <fullName evidence="2">DUF1049 domain-containing protein</fullName>
    </submittedName>
</protein>
<gene>
    <name evidence="2" type="ORF">C8046_17795</name>
</gene>
<keyword evidence="1" id="KW-0812">Transmembrane</keyword>
<evidence type="ECO:0000256" key="1">
    <source>
        <dbReference type="SAM" id="Phobius"/>
    </source>
</evidence>
<dbReference type="OrthoDB" id="4829517at2"/>
<name>A0A2U1ZZ44_9MICO</name>